<dbReference type="PANTHER" id="PTHR23150">
    <property type="entry name" value="SULFATASE MODIFYING FACTOR 1, 2"/>
    <property type="match status" value="1"/>
</dbReference>
<accession>A0A9D1RGI9</accession>
<reference evidence="4" key="1">
    <citation type="journal article" date="2021" name="PeerJ">
        <title>Extensive microbial diversity within the chicken gut microbiome revealed by metagenomics and culture.</title>
        <authorList>
            <person name="Gilroy R."/>
            <person name="Ravi A."/>
            <person name="Getino M."/>
            <person name="Pursley I."/>
            <person name="Horton D.L."/>
            <person name="Alikhan N.F."/>
            <person name="Baker D."/>
            <person name="Gharbi K."/>
            <person name="Hall N."/>
            <person name="Watson M."/>
            <person name="Adriaenssens E.M."/>
            <person name="Foster-Nyarko E."/>
            <person name="Jarju S."/>
            <person name="Secka A."/>
            <person name="Antonio M."/>
            <person name="Oren A."/>
            <person name="Chaudhuri R.R."/>
            <person name="La Ragione R."/>
            <person name="Hildebrand F."/>
            <person name="Pallen M.J."/>
        </authorList>
    </citation>
    <scope>NUCLEOTIDE SEQUENCE</scope>
    <source>
        <strain evidence="4">Gambia16-930</strain>
    </source>
</reference>
<feature type="domain" description="Sulfatase-modifying factor enzyme-like" evidence="3">
    <location>
        <begin position="55"/>
        <end position="347"/>
    </location>
</feature>
<organism evidence="4 5">
    <name type="scientific">Candidatus Onthomorpha intestinigallinarum</name>
    <dbReference type="NCBI Taxonomy" id="2840880"/>
    <lineage>
        <taxon>Bacteria</taxon>
        <taxon>Pseudomonadati</taxon>
        <taxon>Bacteroidota</taxon>
        <taxon>Bacteroidia</taxon>
        <taxon>Bacteroidales</taxon>
        <taxon>Candidatus Onthomorpha</taxon>
    </lineage>
</organism>
<proteinExistence type="predicted"/>
<dbReference type="AlphaFoldDB" id="A0A9D1RGI9"/>
<feature type="compositionally biased region" description="Acidic residues" evidence="1">
    <location>
        <begin position="431"/>
        <end position="443"/>
    </location>
</feature>
<dbReference type="PANTHER" id="PTHR23150:SF19">
    <property type="entry name" value="FORMYLGLYCINE-GENERATING ENZYME"/>
    <property type="match status" value="1"/>
</dbReference>
<evidence type="ECO:0000313" key="5">
    <source>
        <dbReference type="Proteomes" id="UP000824267"/>
    </source>
</evidence>
<name>A0A9D1RGI9_9BACT</name>
<dbReference type="InterPro" id="IPR016187">
    <property type="entry name" value="CTDL_fold"/>
</dbReference>
<evidence type="ECO:0000259" key="3">
    <source>
        <dbReference type="Pfam" id="PF03781"/>
    </source>
</evidence>
<feature type="signal peptide" evidence="2">
    <location>
        <begin position="1"/>
        <end position="29"/>
    </location>
</feature>
<dbReference type="Proteomes" id="UP000824267">
    <property type="component" value="Unassembled WGS sequence"/>
</dbReference>
<dbReference type="InterPro" id="IPR005532">
    <property type="entry name" value="SUMF_dom"/>
</dbReference>
<dbReference type="InterPro" id="IPR051043">
    <property type="entry name" value="Sulfatase_Mod_Factor_Kinase"/>
</dbReference>
<comment type="caution">
    <text evidence="4">The sequence shown here is derived from an EMBL/GenBank/DDBJ whole genome shotgun (WGS) entry which is preliminary data.</text>
</comment>
<dbReference type="Gene3D" id="3.90.1580.10">
    <property type="entry name" value="paralog of FGE (formylglycine-generating enzyme)"/>
    <property type="match status" value="2"/>
</dbReference>
<dbReference type="PROSITE" id="PS51257">
    <property type="entry name" value="PROKAR_LIPOPROTEIN"/>
    <property type="match status" value="1"/>
</dbReference>
<evidence type="ECO:0000313" key="4">
    <source>
        <dbReference type="EMBL" id="HIW86693.1"/>
    </source>
</evidence>
<gene>
    <name evidence="4" type="ORF">IAC47_00240</name>
</gene>
<dbReference type="EMBL" id="DXGG01000008">
    <property type="protein sequence ID" value="HIW86693.1"/>
    <property type="molecule type" value="Genomic_DNA"/>
</dbReference>
<sequence>MKMASSVTKVFLSLSIIVLLFGCSSKKTSNTTGWNYDDPDWGGFESAHVTEQATPPGMVFIEGGAFVMGTTTDNVRYEWHNQPKRVTVSSFYMDECEVTNLDYREYLYWLNRVYGNDYPEVYQRALPDTLVWRSKLGYNEPMVDYYFRHPSWSDYPVVGVSWVQASEYCNWRTDRVNEKILVDNGILEMIDPDQQGDNVFTTDAYLAGQYEGYVKEDLPDLNPNSEGYRKVKMEDGILLPRFRLPTEAEWEYAALSLVGNTVDERIVERRIYPWNGHIVRTAEKKYYGQMLANFKRSRGDAMGVASALNDHWEYTAPVMFYFPNDYGLYNMAGNVSEWVMDVYRANTGLDADDINPFRGNVYMTKVTDSDGLIAEKDSLGRISYRAVTVEENINRLNYRQSDNINYLDGDLASQLGSAETWKMSYNEDEEGEGFIESEEDLEGGEGTQQTKSATGTMYEYEKTSMVDDKVRVVKGGSWKDRAFYLSPGQRRYLDQTKSTDWIGFRCAMDRAGSREQ</sequence>
<evidence type="ECO:0000256" key="2">
    <source>
        <dbReference type="SAM" id="SignalP"/>
    </source>
</evidence>
<keyword evidence="2" id="KW-0732">Signal</keyword>
<feature type="region of interest" description="Disordered" evidence="1">
    <location>
        <begin position="431"/>
        <end position="452"/>
    </location>
</feature>
<feature type="chain" id="PRO_5039468062" evidence="2">
    <location>
        <begin position="30"/>
        <end position="516"/>
    </location>
</feature>
<protein>
    <submittedName>
        <fullName evidence="4">SUMF1/EgtB/PvdO family nonheme iron enzyme</fullName>
    </submittedName>
</protein>
<dbReference type="SUPFAM" id="SSF56436">
    <property type="entry name" value="C-type lectin-like"/>
    <property type="match status" value="1"/>
</dbReference>
<dbReference type="Pfam" id="PF03781">
    <property type="entry name" value="FGE-sulfatase"/>
    <property type="match status" value="1"/>
</dbReference>
<evidence type="ECO:0000256" key="1">
    <source>
        <dbReference type="SAM" id="MobiDB-lite"/>
    </source>
</evidence>
<dbReference type="GO" id="GO:0120147">
    <property type="term" value="F:formylglycine-generating oxidase activity"/>
    <property type="evidence" value="ECO:0007669"/>
    <property type="project" value="TreeGrafter"/>
</dbReference>
<reference evidence="4" key="2">
    <citation type="submission" date="2021-04" db="EMBL/GenBank/DDBJ databases">
        <authorList>
            <person name="Gilroy R."/>
        </authorList>
    </citation>
    <scope>NUCLEOTIDE SEQUENCE</scope>
    <source>
        <strain evidence="4">Gambia16-930</strain>
    </source>
</reference>
<dbReference type="InterPro" id="IPR042095">
    <property type="entry name" value="SUMF_sf"/>
</dbReference>